<keyword evidence="3" id="KW-1185">Reference proteome</keyword>
<keyword evidence="1" id="KW-0812">Transmembrane</keyword>
<dbReference type="EMBL" id="JAKFHA010000002">
    <property type="protein sequence ID" value="MCF2526885.1"/>
    <property type="molecule type" value="Genomic_DNA"/>
</dbReference>
<feature type="transmembrane region" description="Helical" evidence="1">
    <location>
        <begin position="41"/>
        <end position="60"/>
    </location>
</feature>
<gene>
    <name evidence="2" type="ORF">LZ495_06585</name>
</gene>
<comment type="caution">
    <text evidence="2">The sequence shown here is derived from an EMBL/GenBank/DDBJ whole genome shotgun (WGS) entry which is preliminary data.</text>
</comment>
<evidence type="ECO:0000313" key="2">
    <source>
        <dbReference type="EMBL" id="MCF2526885.1"/>
    </source>
</evidence>
<accession>A0AA41PW10</accession>
<evidence type="ECO:0000313" key="3">
    <source>
        <dbReference type="Proteomes" id="UP001165378"/>
    </source>
</evidence>
<keyword evidence="1" id="KW-0472">Membrane</keyword>
<sequence length="198" mass="21879">MRISTTSYDLLQRNTFRDHAFVAAVVVFLGAFAGITGYAGYWFGTVFFGAPAVLMTALWVRRPRRPVLRVNRIGVTLSPGGRQKRGLGEVIRWRDIDAVVCWKGGKTRDGYWVGVSSPAHRRRHGLGQSAMMRGLDEAIGMPVMGTVVAWAGPGEEIARLRAAVAQAAPDVPFVDPIALRDARNPPSAPNRRWWRFGH</sequence>
<dbReference type="RefSeq" id="WP_235051009.1">
    <property type="nucleotide sequence ID" value="NZ_JAKFHA010000002.1"/>
</dbReference>
<name>A0AA41PW10_9ACTN</name>
<dbReference type="Proteomes" id="UP001165378">
    <property type="component" value="Unassembled WGS sequence"/>
</dbReference>
<feature type="transmembrane region" description="Helical" evidence="1">
    <location>
        <begin position="20"/>
        <end position="35"/>
    </location>
</feature>
<organism evidence="2 3">
    <name type="scientific">Yinghuangia soli</name>
    <dbReference type="NCBI Taxonomy" id="2908204"/>
    <lineage>
        <taxon>Bacteria</taxon>
        <taxon>Bacillati</taxon>
        <taxon>Actinomycetota</taxon>
        <taxon>Actinomycetes</taxon>
        <taxon>Kitasatosporales</taxon>
        <taxon>Streptomycetaceae</taxon>
        <taxon>Yinghuangia</taxon>
    </lineage>
</organism>
<proteinExistence type="predicted"/>
<dbReference type="AlphaFoldDB" id="A0AA41PW10"/>
<keyword evidence="1" id="KW-1133">Transmembrane helix</keyword>
<protein>
    <submittedName>
        <fullName evidence="2">Uncharacterized protein</fullName>
    </submittedName>
</protein>
<evidence type="ECO:0000256" key="1">
    <source>
        <dbReference type="SAM" id="Phobius"/>
    </source>
</evidence>
<reference evidence="2" key="1">
    <citation type="submission" date="2022-01" db="EMBL/GenBank/DDBJ databases">
        <title>Genome-Based Taxonomic Classification of the Phylum Actinobacteria.</title>
        <authorList>
            <person name="Gao Y."/>
        </authorList>
    </citation>
    <scope>NUCLEOTIDE SEQUENCE</scope>
    <source>
        <strain evidence="2">KLBMP 8922</strain>
    </source>
</reference>